<dbReference type="PROSITE" id="PS51318">
    <property type="entry name" value="TAT"/>
    <property type="match status" value="1"/>
</dbReference>
<dbReference type="AlphaFoldDB" id="A0A420XMH8"/>
<evidence type="ECO:0000256" key="4">
    <source>
        <dbReference type="SAM" id="MobiDB-lite"/>
    </source>
</evidence>
<dbReference type="GO" id="GO:0042956">
    <property type="term" value="P:maltodextrin transmembrane transport"/>
    <property type="evidence" value="ECO:0007669"/>
    <property type="project" value="TreeGrafter"/>
</dbReference>
<dbReference type="InParanoid" id="A0A420XMH8"/>
<dbReference type="CDD" id="cd13585">
    <property type="entry name" value="PBP2_TMBP_like"/>
    <property type="match status" value="1"/>
</dbReference>
<dbReference type="SUPFAM" id="SSF53850">
    <property type="entry name" value="Periplasmic binding protein-like II"/>
    <property type="match status" value="1"/>
</dbReference>
<keyword evidence="2" id="KW-0813">Transport</keyword>
<keyword evidence="6" id="KW-1185">Reference proteome</keyword>
<evidence type="ECO:0000256" key="2">
    <source>
        <dbReference type="ARBA" id="ARBA00022448"/>
    </source>
</evidence>
<keyword evidence="5" id="KW-0762">Sugar transport</keyword>
<name>A0A420XMH8_9ACTN</name>
<reference evidence="5 6" key="1">
    <citation type="submission" date="2018-10" db="EMBL/GenBank/DDBJ databases">
        <title>Genomic Encyclopedia of Archaeal and Bacterial Type Strains, Phase II (KMG-II): from individual species to whole genera.</title>
        <authorList>
            <person name="Goeker M."/>
        </authorList>
    </citation>
    <scope>NUCLEOTIDE SEQUENCE [LARGE SCALE GENOMIC DNA]</scope>
    <source>
        <strain evidence="5 6">RP-AC37</strain>
    </source>
</reference>
<dbReference type="InterPro" id="IPR006311">
    <property type="entry name" value="TAT_signal"/>
</dbReference>
<dbReference type="PANTHER" id="PTHR30061">
    <property type="entry name" value="MALTOSE-BINDING PERIPLASMIC PROTEIN"/>
    <property type="match status" value="1"/>
</dbReference>
<evidence type="ECO:0000256" key="1">
    <source>
        <dbReference type="ARBA" id="ARBA00008520"/>
    </source>
</evidence>
<feature type="compositionally biased region" description="Low complexity" evidence="4">
    <location>
        <begin position="31"/>
        <end position="58"/>
    </location>
</feature>
<dbReference type="GO" id="GO:0055052">
    <property type="term" value="C:ATP-binding cassette (ABC) transporter complex, substrate-binding subunit-containing"/>
    <property type="evidence" value="ECO:0007669"/>
    <property type="project" value="TreeGrafter"/>
</dbReference>
<dbReference type="Pfam" id="PF01547">
    <property type="entry name" value="SBP_bac_1"/>
    <property type="match status" value="1"/>
</dbReference>
<comment type="similarity">
    <text evidence="1">Belongs to the bacterial solute-binding protein 1 family.</text>
</comment>
<dbReference type="GO" id="GO:1901982">
    <property type="term" value="F:maltose binding"/>
    <property type="evidence" value="ECO:0007669"/>
    <property type="project" value="TreeGrafter"/>
</dbReference>
<evidence type="ECO:0000313" key="5">
    <source>
        <dbReference type="EMBL" id="RKS72482.1"/>
    </source>
</evidence>
<dbReference type="PROSITE" id="PS51257">
    <property type="entry name" value="PROKAR_LIPOPROTEIN"/>
    <property type="match status" value="1"/>
</dbReference>
<dbReference type="InterPro" id="IPR006059">
    <property type="entry name" value="SBP"/>
</dbReference>
<dbReference type="EMBL" id="RBWV01000013">
    <property type="protein sequence ID" value="RKS72482.1"/>
    <property type="molecule type" value="Genomic_DNA"/>
</dbReference>
<evidence type="ECO:0000256" key="3">
    <source>
        <dbReference type="ARBA" id="ARBA00022729"/>
    </source>
</evidence>
<sequence length="460" mass="48469">MALTRRGFLGGAVGAAALVGLGACSSKHSDGTSSDAAGSAPASSGGASTAAGSKASSGPVTGKLTFAFWGGSVGETAGFTYAKKKFEEANPGATVQLKAVPYDGFFSGIDRGIQAGNAPDIFRVDYTTIGKYSAKGVLLDLTPYVSAAESDAFLPALWEAVKFDGKPYGVPHQTDTTCIVYNKAAFASAGITAVPDKLSDAWTWEEFSDVATKLRSSLPDNKFPFAYDWTQAGAYRWLSWLYQAGGTLLTPDLKGTALPSAEATKAMDFTKSFFDNKWVPKTNTIKTSVYSDNFFLNQTVPMTFIGDFLVPELADAKSGYKGGDWGATYMPQSTAAASDLGGNAIVALKDTKNPDLAAAFLKFLVTEDCMKYFCEQAIELPTLKSLSSESLQYVSRPDVVAVCAQQAATISDTVVKESTVPAFASINTLLQDQLELAFHNQSSEATLKNIASGVTKALAG</sequence>
<dbReference type="OrthoDB" id="7918484at2"/>
<dbReference type="Gene3D" id="3.40.190.10">
    <property type="entry name" value="Periplasmic binding protein-like II"/>
    <property type="match status" value="2"/>
</dbReference>
<dbReference type="Proteomes" id="UP000281955">
    <property type="component" value="Unassembled WGS sequence"/>
</dbReference>
<feature type="region of interest" description="Disordered" evidence="4">
    <location>
        <begin position="30"/>
        <end position="58"/>
    </location>
</feature>
<dbReference type="RefSeq" id="WP_121194028.1">
    <property type="nucleotide sequence ID" value="NZ_RBWV01000013.1"/>
</dbReference>
<proteinExistence type="inferred from homology"/>
<comment type="caution">
    <text evidence="5">The sequence shown here is derived from an EMBL/GenBank/DDBJ whole genome shotgun (WGS) entry which is preliminary data.</text>
</comment>
<dbReference type="PANTHER" id="PTHR30061:SF50">
    <property type="entry name" value="MALTOSE_MALTODEXTRIN-BINDING PERIPLASMIC PROTEIN"/>
    <property type="match status" value="1"/>
</dbReference>
<keyword evidence="3" id="KW-0732">Signal</keyword>
<dbReference type="GO" id="GO:0015768">
    <property type="term" value="P:maltose transport"/>
    <property type="evidence" value="ECO:0007669"/>
    <property type="project" value="TreeGrafter"/>
</dbReference>
<protein>
    <submittedName>
        <fullName evidence="5">Multiple sugar transport system substrate-binding protein</fullName>
    </submittedName>
</protein>
<accession>A0A420XMH8</accession>
<gene>
    <name evidence="5" type="ORF">CLV35_2726</name>
</gene>
<organism evidence="5 6">
    <name type="scientific">Motilibacter peucedani</name>
    <dbReference type="NCBI Taxonomy" id="598650"/>
    <lineage>
        <taxon>Bacteria</taxon>
        <taxon>Bacillati</taxon>
        <taxon>Actinomycetota</taxon>
        <taxon>Actinomycetes</taxon>
        <taxon>Motilibacterales</taxon>
        <taxon>Motilibacteraceae</taxon>
        <taxon>Motilibacter</taxon>
    </lineage>
</organism>
<evidence type="ECO:0000313" key="6">
    <source>
        <dbReference type="Proteomes" id="UP000281955"/>
    </source>
</evidence>